<protein>
    <submittedName>
        <fullName evidence="3">Coiled-coil-helix-coiled-coil-helix domain containing 5</fullName>
    </submittedName>
</protein>
<dbReference type="GO" id="GO:0045333">
    <property type="term" value="P:cellular respiration"/>
    <property type="evidence" value="ECO:0000318"/>
    <property type="project" value="GO_Central"/>
</dbReference>
<gene>
    <name evidence="3" type="primary">CHCHD5</name>
</gene>
<evidence type="ECO:0000259" key="2">
    <source>
        <dbReference type="Pfam" id="PF16860"/>
    </source>
</evidence>
<dbReference type="InterPro" id="IPR052848">
    <property type="entry name" value="CHCH_domain-containing_protein"/>
</dbReference>
<reference evidence="3" key="3">
    <citation type="submission" date="2025-09" db="UniProtKB">
        <authorList>
            <consortium name="Ensembl"/>
        </authorList>
    </citation>
    <scope>IDENTIFICATION</scope>
    <source>
        <strain evidence="3">broiler</strain>
    </source>
</reference>
<evidence type="ECO:0000256" key="1">
    <source>
        <dbReference type="SAM" id="MobiDB-lite"/>
    </source>
</evidence>
<dbReference type="PROSITE" id="PS51808">
    <property type="entry name" value="CHCH"/>
    <property type="match status" value="1"/>
</dbReference>
<dbReference type="Gene3D" id="1.10.287.2900">
    <property type="match status" value="2"/>
</dbReference>
<dbReference type="GO" id="GO:0005758">
    <property type="term" value="C:mitochondrial intermembrane space"/>
    <property type="evidence" value="ECO:0000318"/>
    <property type="project" value="GO_Central"/>
</dbReference>
<accession>A0A8V0XHB6</accession>
<dbReference type="AlphaFoldDB" id="A0A8V0XHB6"/>
<dbReference type="InterPro" id="IPR031731">
    <property type="entry name" value="CX9C"/>
</dbReference>
<dbReference type="Pfam" id="PF16860">
    <property type="entry name" value="CX9C"/>
    <property type="match status" value="1"/>
</dbReference>
<feature type="region of interest" description="Disordered" evidence="1">
    <location>
        <begin position="1"/>
        <end position="95"/>
    </location>
</feature>
<dbReference type="OrthoDB" id="2581252at2759"/>
<reference evidence="3" key="1">
    <citation type="submission" date="2020-11" db="EMBL/GenBank/DDBJ databases">
        <title>Gallus gallus (Chicken) genome, bGalGal1, GRCg7b, maternal haplotype autosomes + Z &amp; W.</title>
        <authorList>
            <person name="Warren W."/>
            <person name="Formenti G."/>
            <person name="Fedrigo O."/>
            <person name="Haase B."/>
            <person name="Mountcastle J."/>
            <person name="Balacco J."/>
            <person name="Tracey A."/>
            <person name="Schneider V."/>
            <person name="Okimoto R."/>
            <person name="Cheng H."/>
            <person name="Hawken R."/>
            <person name="Howe K."/>
            <person name="Jarvis E.D."/>
        </authorList>
    </citation>
    <scope>NUCLEOTIDE SEQUENCE [LARGE SCALE GENOMIC DNA]</scope>
    <source>
        <strain evidence="3">Broiler</strain>
    </source>
</reference>
<evidence type="ECO:0000313" key="4">
    <source>
        <dbReference type="Proteomes" id="UP000000539"/>
    </source>
</evidence>
<organism evidence="3 4">
    <name type="scientific">Gallus gallus</name>
    <name type="common">Chicken</name>
    <dbReference type="NCBI Taxonomy" id="9031"/>
    <lineage>
        <taxon>Eukaryota</taxon>
        <taxon>Metazoa</taxon>
        <taxon>Chordata</taxon>
        <taxon>Craniata</taxon>
        <taxon>Vertebrata</taxon>
        <taxon>Euteleostomi</taxon>
        <taxon>Archelosauria</taxon>
        <taxon>Archosauria</taxon>
        <taxon>Dinosauria</taxon>
        <taxon>Saurischia</taxon>
        <taxon>Theropoda</taxon>
        <taxon>Coelurosauria</taxon>
        <taxon>Aves</taxon>
        <taxon>Neognathae</taxon>
        <taxon>Galloanserae</taxon>
        <taxon>Galliformes</taxon>
        <taxon>Phasianidae</taxon>
        <taxon>Phasianinae</taxon>
        <taxon>Gallus</taxon>
    </lineage>
</organism>
<reference evidence="3" key="2">
    <citation type="submission" date="2025-08" db="UniProtKB">
        <authorList>
            <consortium name="Ensembl"/>
        </authorList>
    </citation>
    <scope>IDENTIFICATION</scope>
    <source>
        <strain evidence="3">broiler</strain>
    </source>
</reference>
<dbReference type="FunCoup" id="A0A8V0XHB6">
    <property type="interactions" value="182"/>
</dbReference>
<dbReference type="GlyGen" id="A0A8V0XHB6">
    <property type="glycosylation" value="1 site"/>
</dbReference>
<feature type="compositionally biased region" description="Pro residues" evidence="1">
    <location>
        <begin position="1"/>
        <end position="32"/>
    </location>
</feature>
<dbReference type="PANTHER" id="PTHR47106:SF1">
    <property type="entry name" value="COILED-COIL-HELIX-COILED-COIL-HELIX DOMAIN-CONTAINING PROTEIN 5"/>
    <property type="match status" value="1"/>
</dbReference>
<dbReference type="PANTHER" id="PTHR47106">
    <property type="entry name" value="COILED-COIL-HELIX-COILED-COIL-HELIX DOMAIN-CONTAINING PROTEIN 5"/>
    <property type="match status" value="1"/>
</dbReference>
<keyword evidence="4" id="KW-1185">Reference proteome</keyword>
<dbReference type="Proteomes" id="UP000000539">
    <property type="component" value="Chromosome 30"/>
</dbReference>
<feature type="compositionally biased region" description="Low complexity" evidence="1">
    <location>
        <begin position="51"/>
        <end position="66"/>
    </location>
</feature>
<evidence type="ECO:0000313" key="3">
    <source>
        <dbReference type="Ensembl" id="ENSGALP00010003728.1"/>
    </source>
</evidence>
<sequence length="275" mass="29176">RPTPTARPRGGPGPGPALPPPPPLPSTLPTPAAPTATTRPGRAPPRRAARCRGGAAAAGGTASPTRPARPRGQEPGRPPPSSQGPPADGALPLPVGRSRACAVGNARTREAGCRRLRVRKRKEQECTCAIGELADFAHAQRGGAGTRACVERRRSDVSKGDGWGNRAGSGRAHSVSPLRQAALEITARYCRNEMEQYGRCVAASPTSWQTDCHSLRLSMSRCAATHPIVQRIREDCAEPFVAFEQCLKENQASVLNCSEHVNAFLRCAERVKLLA</sequence>
<dbReference type="Ensembl" id="ENSGALT00010005992.1">
    <property type="protein sequence ID" value="ENSGALP00010003728.1"/>
    <property type="gene ID" value="ENSGALG00010002597.1"/>
</dbReference>
<dbReference type="GeneTree" id="ENSGT00390000007919"/>
<proteinExistence type="predicted"/>
<name>A0A8V0XHB6_CHICK</name>
<feature type="domain" description="IMS import disulfide relay-system CHCH-CHCH-like Cx9C" evidence="2">
    <location>
        <begin position="183"/>
        <end position="227"/>
    </location>
</feature>